<dbReference type="PANTHER" id="PTHR10655">
    <property type="entry name" value="LYSOPHOSPHOLIPASE-RELATED"/>
    <property type="match status" value="1"/>
</dbReference>
<dbReference type="Gene3D" id="3.40.50.1820">
    <property type="entry name" value="alpha/beta hydrolase"/>
    <property type="match status" value="1"/>
</dbReference>
<accession>A0A363NYD8</accession>
<dbReference type="InterPro" id="IPR050565">
    <property type="entry name" value="LYPA1-2/EST-like"/>
</dbReference>
<organism evidence="4 5">
    <name type="scientific">Sphingobacterium athyrii</name>
    <dbReference type="NCBI Taxonomy" id="2152717"/>
    <lineage>
        <taxon>Bacteria</taxon>
        <taxon>Pseudomonadati</taxon>
        <taxon>Bacteroidota</taxon>
        <taxon>Sphingobacteriia</taxon>
        <taxon>Sphingobacteriales</taxon>
        <taxon>Sphingobacteriaceae</taxon>
        <taxon>Sphingobacterium</taxon>
    </lineage>
</organism>
<gene>
    <name evidence="4" type="ORF">DCO56_01800</name>
</gene>
<keyword evidence="5" id="KW-1185">Reference proteome</keyword>
<reference evidence="4 5" key="1">
    <citation type="submission" date="2018-04" db="EMBL/GenBank/DDBJ databases">
        <title>Sphingobacterium sp. M46 Genome.</title>
        <authorList>
            <person name="Cheng J."/>
            <person name="Li Y."/>
        </authorList>
    </citation>
    <scope>NUCLEOTIDE SEQUENCE [LARGE SCALE GENOMIC DNA]</scope>
    <source>
        <strain evidence="4 5">M46</strain>
    </source>
</reference>
<dbReference type="GO" id="GO:0016787">
    <property type="term" value="F:hydrolase activity"/>
    <property type="evidence" value="ECO:0007669"/>
    <property type="project" value="UniProtKB-KW"/>
</dbReference>
<dbReference type="PANTHER" id="PTHR10655:SF17">
    <property type="entry name" value="LYSOPHOSPHOLIPASE-LIKE PROTEIN 1"/>
    <property type="match status" value="1"/>
</dbReference>
<dbReference type="RefSeq" id="WP_108632050.1">
    <property type="nucleotide sequence ID" value="NZ_QCXX01000001.1"/>
</dbReference>
<evidence type="ECO:0000259" key="3">
    <source>
        <dbReference type="Pfam" id="PF02230"/>
    </source>
</evidence>
<dbReference type="InterPro" id="IPR003140">
    <property type="entry name" value="PLipase/COase/thioEstase"/>
</dbReference>
<name>A0A363NYD8_9SPHI</name>
<dbReference type="AlphaFoldDB" id="A0A363NYD8"/>
<evidence type="ECO:0000256" key="1">
    <source>
        <dbReference type="ARBA" id="ARBA00006499"/>
    </source>
</evidence>
<sequence>MSHSNNIKTAGHSLENAKKALIMIHGRGGNATDILSMSAYLNVGDYALLAPQADNYTWYPHSFMAPEQSNEPWLSSALEVIENTVQLALDKGLQAENIYFFGFSQGACLTLEFLARNARRYGGAVAIIGGLIGEQIDRGKYMGDFKQTPIFIGTSDPDFHVPLERVNASVNILEDQHADVKLAVYPNFGHSINQEEITIANEFVFQ</sequence>
<evidence type="ECO:0000313" key="4">
    <source>
        <dbReference type="EMBL" id="PUV25740.1"/>
    </source>
</evidence>
<proteinExistence type="inferred from homology"/>
<dbReference type="EMBL" id="QCXX01000001">
    <property type="protein sequence ID" value="PUV25740.1"/>
    <property type="molecule type" value="Genomic_DNA"/>
</dbReference>
<dbReference type="SUPFAM" id="SSF53474">
    <property type="entry name" value="alpha/beta-Hydrolases"/>
    <property type="match status" value="1"/>
</dbReference>
<dbReference type="Pfam" id="PF02230">
    <property type="entry name" value="Abhydrolase_2"/>
    <property type="match status" value="1"/>
</dbReference>
<dbReference type="Proteomes" id="UP000250831">
    <property type="component" value="Unassembled WGS sequence"/>
</dbReference>
<protein>
    <submittedName>
        <fullName evidence="4">Phospholipase</fullName>
    </submittedName>
</protein>
<comment type="caution">
    <text evidence="4">The sequence shown here is derived from an EMBL/GenBank/DDBJ whole genome shotgun (WGS) entry which is preliminary data.</text>
</comment>
<keyword evidence="2" id="KW-0378">Hydrolase</keyword>
<evidence type="ECO:0000313" key="5">
    <source>
        <dbReference type="Proteomes" id="UP000250831"/>
    </source>
</evidence>
<dbReference type="InterPro" id="IPR029058">
    <property type="entry name" value="AB_hydrolase_fold"/>
</dbReference>
<feature type="domain" description="Phospholipase/carboxylesterase/thioesterase" evidence="3">
    <location>
        <begin position="18"/>
        <end position="204"/>
    </location>
</feature>
<evidence type="ECO:0000256" key="2">
    <source>
        <dbReference type="ARBA" id="ARBA00022801"/>
    </source>
</evidence>
<dbReference type="OrthoDB" id="9801763at2"/>
<comment type="similarity">
    <text evidence="1">Belongs to the AB hydrolase superfamily. AB hydrolase 2 family.</text>
</comment>